<evidence type="ECO:0000313" key="2">
    <source>
        <dbReference type="Proteomes" id="UP000663889"/>
    </source>
</evidence>
<dbReference type="EMBL" id="CAJNOU010002464">
    <property type="protein sequence ID" value="CAF1323708.1"/>
    <property type="molecule type" value="Genomic_DNA"/>
</dbReference>
<protein>
    <submittedName>
        <fullName evidence="1">Uncharacterized protein</fullName>
    </submittedName>
</protein>
<feature type="non-terminal residue" evidence="1">
    <location>
        <position position="1"/>
    </location>
</feature>
<organism evidence="1 2">
    <name type="scientific">Rotaria sordida</name>
    <dbReference type="NCBI Taxonomy" id="392033"/>
    <lineage>
        <taxon>Eukaryota</taxon>
        <taxon>Metazoa</taxon>
        <taxon>Spiralia</taxon>
        <taxon>Gnathifera</taxon>
        <taxon>Rotifera</taxon>
        <taxon>Eurotatoria</taxon>
        <taxon>Bdelloidea</taxon>
        <taxon>Philodinida</taxon>
        <taxon>Philodinidae</taxon>
        <taxon>Rotaria</taxon>
    </lineage>
</organism>
<proteinExistence type="predicted"/>
<reference evidence="1" key="1">
    <citation type="submission" date="2021-02" db="EMBL/GenBank/DDBJ databases">
        <authorList>
            <person name="Nowell W R."/>
        </authorList>
    </citation>
    <scope>NUCLEOTIDE SEQUENCE</scope>
</reference>
<accession>A0A815FB02</accession>
<dbReference type="Proteomes" id="UP000663889">
    <property type="component" value="Unassembled WGS sequence"/>
</dbReference>
<sequence>VYKHILLNMSRHTSFSSLEEQLVNMNLHRQQLMKRILHNIHEIIKRNGCQMFDASFIFNYADLLKHMW</sequence>
<name>A0A815FB02_9BILA</name>
<gene>
    <name evidence="1" type="ORF">SEV965_LOCUS27450</name>
</gene>
<dbReference type="AlphaFoldDB" id="A0A815FB02"/>
<comment type="caution">
    <text evidence="1">The sequence shown here is derived from an EMBL/GenBank/DDBJ whole genome shotgun (WGS) entry which is preliminary data.</text>
</comment>
<evidence type="ECO:0000313" key="1">
    <source>
        <dbReference type="EMBL" id="CAF1323708.1"/>
    </source>
</evidence>